<reference evidence="1" key="1">
    <citation type="submission" date="2016-07" db="EMBL/GenBank/DDBJ databases">
        <authorList>
            <person name="Bretaudeau A."/>
        </authorList>
    </citation>
    <scope>NUCLEOTIDE SEQUENCE</scope>
    <source>
        <strain evidence="1">Rice</strain>
        <tissue evidence="1">Whole body</tissue>
    </source>
</reference>
<proteinExistence type="predicted"/>
<dbReference type="AlphaFoldDB" id="A0A2H1VMV1"/>
<organism evidence="1">
    <name type="scientific">Spodoptera frugiperda</name>
    <name type="common">Fall armyworm</name>
    <dbReference type="NCBI Taxonomy" id="7108"/>
    <lineage>
        <taxon>Eukaryota</taxon>
        <taxon>Metazoa</taxon>
        <taxon>Ecdysozoa</taxon>
        <taxon>Arthropoda</taxon>
        <taxon>Hexapoda</taxon>
        <taxon>Insecta</taxon>
        <taxon>Pterygota</taxon>
        <taxon>Neoptera</taxon>
        <taxon>Endopterygota</taxon>
        <taxon>Lepidoptera</taxon>
        <taxon>Glossata</taxon>
        <taxon>Ditrysia</taxon>
        <taxon>Noctuoidea</taxon>
        <taxon>Noctuidae</taxon>
        <taxon>Amphipyrinae</taxon>
        <taxon>Spodoptera</taxon>
    </lineage>
</organism>
<protein>
    <submittedName>
        <fullName evidence="1">SFRICE_016016</fullName>
    </submittedName>
</protein>
<dbReference type="EMBL" id="ODYU01003417">
    <property type="protein sequence ID" value="SOQ42159.1"/>
    <property type="molecule type" value="Genomic_DNA"/>
</dbReference>
<evidence type="ECO:0000313" key="1">
    <source>
        <dbReference type="EMBL" id="SOQ42159.1"/>
    </source>
</evidence>
<accession>A0A2H1VMV1</accession>
<gene>
    <name evidence="1" type="ORF">SFRICE_016016</name>
</gene>
<sequence>MLQHEWAGSTDRSDTGLTEYRRETTPALCFVVSGVTGHPIPPSPIFPIPDSRTLKFLTLKNPATHLQRLWCFKCPWAAAIAYHQVIRLLVYCVNTMPDPGIEPETPCSAVALATTGPTRHSSK</sequence>
<name>A0A2H1VMV1_SPOFR</name>